<dbReference type="EC" id="3.1.1.-" evidence="5"/>
<evidence type="ECO:0000313" key="7">
    <source>
        <dbReference type="Proteomes" id="UP000492821"/>
    </source>
</evidence>
<accession>A0A7E4V3J6</accession>
<dbReference type="InterPro" id="IPR019826">
    <property type="entry name" value="Carboxylesterase_B_AS"/>
</dbReference>
<evidence type="ECO:0000256" key="4">
    <source>
        <dbReference type="ARBA" id="ARBA00022801"/>
    </source>
</evidence>
<keyword evidence="4 5" id="KW-0378">Hydrolase</keyword>
<sequence>MLGSLGSWVNYLTGQSGVATGTSGIVEVKTGKVRGKRYTFDNGKSVDAFLGIPYGEGERFKKPIPPKPWTTVLDCTRFGQRCPHTDLFLEIPFLEAAKSENCLNLNVFAPEAAPGPDQPNGYAVMFWVHGGGFTIHSSSHYGDYGICKELCTKDVIVVTINYRLGYFGFLSTGDEHCPGNVGLWDQALALRWVKDNIFEFGGDPNNITVFGQSAGGASSDYLSLSPHTRDLFQKVIPMAGTAMHSFASIETEKNRTKALDFAMKLGFVPNPNATKTETNKAMVQFLNAQPYNKLETALITLFGFNLSDQGTLDIVPVMDGDFLPKSIAQLRVEMPKKTVMCGTTKYEGLFLSFRPHKNATLGEALQLLETDLRRRGYKVCPELMTKIEEMYFEGKNREDKRDMTKAVINLISDFTINWPETEYAHAMVELGHTVYQYCFYYCNKRNMGALGHAMAFRGATHCSELTYIFHKGLIANFYPNNDDNKMVKLMTTMWTNFAKYGNPNGKENEGPWKPLTAEDPYKYFEIDLDSKFKDDVHYGRIKKLRELLIEYA</sequence>
<feature type="domain" description="Carboxylesterase type B" evidence="6">
    <location>
        <begin position="24"/>
        <end position="533"/>
    </location>
</feature>
<evidence type="ECO:0000256" key="2">
    <source>
        <dbReference type="ARBA" id="ARBA00010515"/>
    </source>
</evidence>
<dbReference type="Proteomes" id="UP000492821">
    <property type="component" value="Unassembled WGS sequence"/>
</dbReference>
<organism evidence="7 8">
    <name type="scientific">Panagrellus redivivus</name>
    <name type="common">Microworm</name>
    <dbReference type="NCBI Taxonomy" id="6233"/>
    <lineage>
        <taxon>Eukaryota</taxon>
        <taxon>Metazoa</taxon>
        <taxon>Ecdysozoa</taxon>
        <taxon>Nematoda</taxon>
        <taxon>Chromadorea</taxon>
        <taxon>Rhabditida</taxon>
        <taxon>Tylenchina</taxon>
        <taxon>Panagrolaimomorpha</taxon>
        <taxon>Panagrolaimoidea</taxon>
        <taxon>Panagrolaimidae</taxon>
        <taxon>Panagrellus</taxon>
    </lineage>
</organism>
<dbReference type="Pfam" id="PF00135">
    <property type="entry name" value="COesterase"/>
    <property type="match status" value="1"/>
</dbReference>
<evidence type="ECO:0000256" key="5">
    <source>
        <dbReference type="RuleBase" id="RU361235"/>
    </source>
</evidence>
<reference evidence="7" key="1">
    <citation type="journal article" date="2013" name="Genetics">
        <title>The draft genome and transcriptome of Panagrellus redivivus are shaped by the harsh demands of a free-living lifestyle.</title>
        <authorList>
            <person name="Srinivasan J."/>
            <person name="Dillman A.R."/>
            <person name="Macchietto M.G."/>
            <person name="Heikkinen L."/>
            <person name="Lakso M."/>
            <person name="Fracchia K.M."/>
            <person name="Antoshechkin I."/>
            <person name="Mortazavi A."/>
            <person name="Wong G."/>
            <person name="Sternberg P.W."/>
        </authorList>
    </citation>
    <scope>NUCLEOTIDE SEQUENCE [LARGE SCALE GENOMIC DNA]</scope>
    <source>
        <strain evidence="7">MT8872</strain>
    </source>
</reference>
<dbReference type="GO" id="GO:0052689">
    <property type="term" value="F:carboxylic ester hydrolase activity"/>
    <property type="evidence" value="ECO:0007669"/>
    <property type="project" value="UniProtKB-KW"/>
</dbReference>
<keyword evidence="7" id="KW-1185">Reference proteome</keyword>
<dbReference type="Gene3D" id="3.40.50.1820">
    <property type="entry name" value="alpha/beta hydrolase"/>
    <property type="match status" value="1"/>
</dbReference>
<keyword evidence="3" id="KW-0719">Serine esterase</keyword>
<dbReference type="WBParaSite" id="Pan_g15681.t1">
    <property type="protein sequence ID" value="Pan_g15681.t1"/>
    <property type="gene ID" value="Pan_g15681"/>
</dbReference>
<dbReference type="AlphaFoldDB" id="A0A7E4V3J6"/>
<dbReference type="PROSITE" id="PS01173">
    <property type="entry name" value="LIPASE_GDXG_HIS"/>
    <property type="match status" value="1"/>
</dbReference>
<name>A0A7E4V3J6_PANRE</name>
<proteinExistence type="inferred from homology"/>
<evidence type="ECO:0000259" key="6">
    <source>
        <dbReference type="Pfam" id="PF00135"/>
    </source>
</evidence>
<dbReference type="PANTHER" id="PTHR44590">
    <property type="entry name" value="CARBOXYLIC ESTER HYDROLASE-RELATED"/>
    <property type="match status" value="1"/>
</dbReference>
<protein>
    <recommendedName>
        <fullName evidence="5">Carboxylic ester hydrolase</fullName>
        <ecNumber evidence="5">3.1.1.-</ecNumber>
    </recommendedName>
</protein>
<comment type="similarity">
    <text evidence="2">Belongs to the 'GDXG' lipolytic enzyme family.</text>
</comment>
<evidence type="ECO:0000256" key="3">
    <source>
        <dbReference type="ARBA" id="ARBA00022487"/>
    </source>
</evidence>
<dbReference type="InterPro" id="IPR002018">
    <property type="entry name" value="CarbesteraseB"/>
</dbReference>
<dbReference type="PANTHER" id="PTHR44590:SF3">
    <property type="entry name" value="CARBOXYLESTERASE TYPE B DOMAIN-CONTAINING PROTEIN"/>
    <property type="match status" value="1"/>
</dbReference>
<dbReference type="InterPro" id="IPR029058">
    <property type="entry name" value="AB_hydrolase_fold"/>
</dbReference>
<dbReference type="SUPFAM" id="SSF53474">
    <property type="entry name" value="alpha/beta-Hydrolases"/>
    <property type="match status" value="1"/>
</dbReference>
<comment type="similarity">
    <text evidence="1 5">Belongs to the type-B carboxylesterase/lipase family.</text>
</comment>
<dbReference type="InterPro" id="IPR002168">
    <property type="entry name" value="Lipase_GDXG_HIS_AS"/>
</dbReference>
<evidence type="ECO:0000313" key="8">
    <source>
        <dbReference type="WBParaSite" id="Pan_g15681.t1"/>
    </source>
</evidence>
<evidence type="ECO:0000256" key="1">
    <source>
        <dbReference type="ARBA" id="ARBA00005964"/>
    </source>
</evidence>
<reference evidence="8" key="2">
    <citation type="submission" date="2020-10" db="UniProtKB">
        <authorList>
            <consortium name="WormBaseParasite"/>
        </authorList>
    </citation>
    <scope>IDENTIFICATION</scope>
</reference>
<dbReference type="PROSITE" id="PS00122">
    <property type="entry name" value="CARBOXYLESTERASE_B_1"/>
    <property type="match status" value="1"/>
</dbReference>